<sequence length="652" mass="73580">MHFSTALIPLLALVSTMHAFVMIQTCNGTDTGGPCVNWSGTLTNGVPSACFNLADMGQDNIVSSVTLTFDVACTLYTDPGCTGSSINVKQTFLNLADVGFDNVVSSFRYPTTVDRQLFSHVQNGDSKKVEKINNYFRRSRTNCREGGLTRWIYSPVGANTLSFKSSGTVHVYKRGPDYCFAFGNVKDSYIALNQVKVRNAIGEQQHQAKEFHWHSMRQRLQVAAWHLIKHLSLSLFLAPMSAGFPDELWLRILGELRDKQTLKSVTLSSKRLYSVGMEILFRDWENFGPETTQMQEEFWHGEAKMCKLMQFLTVSFILKEACHSPFVHMRGLVGLSKLTLAHLELTVEFYETLPLLLKLSHLSMRGSIVPIAPSSTPSPIGVTNLSISMLYAYMEDRPKSPNFLHILPFLDTLTVDCFEMNDFPPGSAERLISLTFKPLQANEKAVRDITALIERASQLHHLHVEFHTVLRPTPHGRDRHRTYGALITTPPRPLEHLRTISVPWVLAEKLITALPGLVHLTINDRIPSLANVLSFLNTTTSFWDLGETLALIPALHTVHIHRRSETKLMFTMAGEARMREQTRDYAVSCQWATANLKLSCVKLTPGSRVWLTPGSRAWLRMPGPSWEYVRTAGRSLKREAKLEFPHKLRFEI</sequence>
<reference evidence="2" key="1">
    <citation type="submission" date="2023-03" db="EMBL/GenBank/DDBJ databases">
        <title>Massive genome expansion in bonnet fungi (Mycena s.s.) driven by repeated elements and novel gene families across ecological guilds.</title>
        <authorList>
            <consortium name="Lawrence Berkeley National Laboratory"/>
            <person name="Harder C.B."/>
            <person name="Miyauchi S."/>
            <person name="Viragh M."/>
            <person name="Kuo A."/>
            <person name="Thoen E."/>
            <person name="Andreopoulos B."/>
            <person name="Lu D."/>
            <person name="Skrede I."/>
            <person name="Drula E."/>
            <person name="Henrissat B."/>
            <person name="Morin E."/>
            <person name="Kohler A."/>
            <person name="Barry K."/>
            <person name="LaButti K."/>
            <person name="Morin E."/>
            <person name="Salamov A."/>
            <person name="Lipzen A."/>
            <person name="Mereny Z."/>
            <person name="Hegedus B."/>
            <person name="Baldrian P."/>
            <person name="Stursova M."/>
            <person name="Weitz H."/>
            <person name="Taylor A."/>
            <person name="Grigoriev I.V."/>
            <person name="Nagy L.G."/>
            <person name="Martin F."/>
            <person name="Kauserud H."/>
        </authorList>
    </citation>
    <scope>NUCLEOTIDE SEQUENCE</scope>
    <source>
        <strain evidence="2">CBHHK002</strain>
    </source>
</reference>
<dbReference type="EMBL" id="JARIHO010000019">
    <property type="protein sequence ID" value="KAJ7347266.1"/>
    <property type="molecule type" value="Genomic_DNA"/>
</dbReference>
<keyword evidence="3" id="KW-1185">Reference proteome</keyword>
<keyword evidence="1" id="KW-0732">Signal</keyword>
<evidence type="ECO:0000256" key="1">
    <source>
        <dbReference type="SAM" id="SignalP"/>
    </source>
</evidence>
<protein>
    <recommendedName>
        <fullName evidence="4">F-box domain-containing protein</fullName>
    </recommendedName>
</protein>
<gene>
    <name evidence="2" type="ORF">DFH08DRAFT_809026</name>
</gene>
<proteinExistence type="predicted"/>
<feature type="signal peptide" evidence="1">
    <location>
        <begin position="1"/>
        <end position="19"/>
    </location>
</feature>
<evidence type="ECO:0000313" key="3">
    <source>
        <dbReference type="Proteomes" id="UP001218218"/>
    </source>
</evidence>
<accession>A0AAD7A0S5</accession>
<evidence type="ECO:0000313" key="2">
    <source>
        <dbReference type="EMBL" id="KAJ7347266.1"/>
    </source>
</evidence>
<dbReference type="Proteomes" id="UP001218218">
    <property type="component" value="Unassembled WGS sequence"/>
</dbReference>
<organism evidence="2 3">
    <name type="scientific">Mycena albidolilacea</name>
    <dbReference type="NCBI Taxonomy" id="1033008"/>
    <lineage>
        <taxon>Eukaryota</taxon>
        <taxon>Fungi</taxon>
        <taxon>Dikarya</taxon>
        <taxon>Basidiomycota</taxon>
        <taxon>Agaricomycotina</taxon>
        <taxon>Agaricomycetes</taxon>
        <taxon>Agaricomycetidae</taxon>
        <taxon>Agaricales</taxon>
        <taxon>Marasmiineae</taxon>
        <taxon>Mycenaceae</taxon>
        <taxon>Mycena</taxon>
    </lineage>
</organism>
<dbReference type="AlphaFoldDB" id="A0AAD7A0S5"/>
<name>A0AAD7A0S5_9AGAR</name>
<evidence type="ECO:0008006" key="4">
    <source>
        <dbReference type="Google" id="ProtNLM"/>
    </source>
</evidence>
<feature type="chain" id="PRO_5041948254" description="F-box domain-containing protein" evidence="1">
    <location>
        <begin position="20"/>
        <end position="652"/>
    </location>
</feature>
<comment type="caution">
    <text evidence="2">The sequence shown here is derived from an EMBL/GenBank/DDBJ whole genome shotgun (WGS) entry which is preliminary data.</text>
</comment>